<protein>
    <submittedName>
        <fullName evidence="1">Uncharacterized protein</fullName>
    </submittedName>
</protein>
<keyword evidence="2" id="KW-1185">Reference proteome</keyword>
<sequence length="51" mass="6175">MTFQLTMQDIEKIISKIPKNSEFEEILQNLNEIRNGMFLTNRDIIYLRTRD</sequence>
<reference evidence="1 2" key="1">
    <citation type="submission" date="2014-06" db="EMBL/GenBank/DDBJ databases">
        <authorList>
            <person name="Ngugi D.K."/>
            <person name="Blom J."/>
            <person name="Alam I."/>
            <person name="Rashid M."/>
            <person name="Baalawi W."/>
            <person name="Zhang G."/>
            <person name="Hikmawan T."/>
            <person name="Guan Y."/>
            <person name="Antunes A."/>
            <person name="Siam R."/>
            <person name="El-Dorry H."/>
            <person name="Bajic V."/>
            <person name="Stingl U."/>
        </authorList>
    </citation>
    <scope>NUCLEOTIDE SEQUENCE [LARGE SCALE GENOMIC DNA]</scope>
    <source>
        <strain evidence="1">SCGC AAA799-P11</strain>
    </source>
</reference>
<organism evidence="1 2">
    <name type="scientific">Marine Group I thaumarchaeote SCGC AAA799-P11</name>
    <dbReference type="NCBI Taxonomy" id="1502295"/>
    <lineage>
        <taxon>Archaea</taxon>
        <taxon>Nitrososphaerota</taxon>
        <taxon>Marine Group I</taxon>
    </lineage>
</organism>
<comment type="caution">
    <text evidence="1">The sequence shown here is derived from an EMBL/GenBank/DDBJ whole genome shotgun (WGS) entry which is preliminary data.</text>
</comment>
<dbReference type="AlphaFoldDB" id="A0A087S2S3"/>
<gene>
    <name evidence="1" type="ORF">AAA799P11_00332</name>
</gene>
<proteinExistence type="predicted"/>
<dbReference type="Proteomes" id="UP000029387">
    <property type="component" value="Unassembled WGS sequence"/>
</dbReference>
<dbReference type="EMBL" id="JOSZ01000003">
    <property type="protein sequence ID" value="KFM20027.1"/>
    <property type="molecule type" value="Genomic_DNA"/>
</dbReference>
<evidence type="ECO:0000313" key="1">
    <source>
        <dbReference type="EMBL" id="KFM20027.1"/>
    </source>
</evidence>
<evidence type="ECO:0000313" key="2">
    <source>
        <dbReference type="Proteomes" id="UP000029387"/>
    </source>
</evidence>
<name>A0A087S2S3_9ARCH</name>
<accession>A0A087S2S3</accession>